<feature type="compositionally biased region" description="Low complexity" evidence="9">
    <location>
        <begin position="40"/>
        <end position="61"/>
    </location>
</feature>
<gene>
    <name evidence="13" type="ORF">SEMRO_1567_G282990.1</name>
</gene>
<feature type="transmembrane region" description="Helical" evidence="10">
    <location>
        <begin position="103"/>
        <end position="127"/>
    </location>
</feature>
<feature type="region of interest" description="Disordered" evidence="9">
    <location>
        <begin position="1"/>
        <end position="81"/>
    </location>
</feature>
<reference evidence="13" key="1">
    <citation type="submission" date="2020-06" db="EMBL/GenBank/DDBJ databases">
        <authorList>
            <consortium name="Plant Systems Biology data submission"/>
        </authorList>
    </citation>
    <scope>NUCLEOTIDE SEQUENCE</scope>
    <source>
        <strain evidence="13">D6</strain>
    </source>
</reference>
<feature type="transmembrane region" description="Helical" evidence="10">
    <location>
        <begin position="329"/>
        <end position="349"/>
    </location>
</feature>
<keyword evidence="3" id="KW-0813">Transport</keyword>
<feature type="compositionally biased region" description="Basic and acidic residues" evidence="9">
    <location>
        <begin position="860"/>
        <end position="871"/>
    </location>
</feature>
<keyword evidence="5" id="KW-0547">Nucleotide-binding</keyword>
<comment type="similarity">
    <text evidence="2">Belongs to the ABC transporter superfamily. ABCB family. Multidrug resistance exporter (TC 3.A.1.201) subfamily.</text>
</comment>
<dbReference type="CDD" id="cd03249">
    <property type="entry name" value="ABC_MTABC3_MDL1_MDL2"/>
    <property type="match status" value="1"/>
</dbReference>
<dbReference type="InterPro" id="IPR027417">
    <property type="entry name" value="P-loop_NTPase"/>
</dbReference>
<comment type="caution">
    <text evidence="13">The sequence shown here is derived from an EMBL/GenBank/DDBJ whole genome shotgun (WGS) entry which is preliminary data.</text>
</comment>
<dbReference type="Pfam" id="PF00005">
    <property type="entry name" value="ABC_tran"/>
    <property type="match status" value="2"/>
</dbReference>
<feature type="region of interest" description="Disordered" evidence="9">
    <location>
        <begin position="551"/>
        <end position="579"/>
    </location>
</feature>
<dbReference type="SUPFAM" id="SSF90123">
    <property type="entry name" value="ABC transporter transmembrane region"/>
    <property type="match status" value="2"/>
</dbReference>
<evidence type="ECO:0000256" key="7">
    <source>
        <dbReference type="ARBA" id="ARBA00022989"/>
    </source>
</evidence>
<dbReference type="PANTHER" id="PTHR43394">
    <property type="entry name" value="ATP-DEPENDENT PERMEASE MDL1, MITOCHONDRIAL"/>
    <property type="match status" value="1"/>
</dbReference>
<comment type="subcellular location">
    <subcellularLocation>
        <location evidence="1">Membrane</location>
        <topology evidence="1">Multi-pass membrane protein</topology>
    </subcellularLocation>
</comment>
<dbReference type="InterPro" id="IPR003593">
    <property type="entry name" value="AAA+_ATPase"/>
</dbReference>
<name>A0A9N8EP42_9STRA</name>
<feature type="transmembrane region" description="Helical" evidence="10">
    <location>
        <begin position="1145"/>
        <end position="1169"/>
    </location>
</feature>
<evidence type="ECO:0000256" key="1">
    <source>
        <dbReference type="ARBA" id="ARBA00004141"/>
    </source>
</evidence>
<feature type="transmembrane region" description="Helical" evidence="10">
    <location>
        <begin position="957"/>
        <end position="976"/>
    </location>
</feature>
<dbReference type="PANTHER" id="PTHR43394:SF27">
    <property type="entry name" value="ATP-DEPENDENT TRANSLOCASE ABCB1-LIKE"/>
    <property type="match status" value="1"/>
</dbReference>
<feature type="compositionally biased region" description="Basic and acidic residues" evidence="9">
    <location>
        <begin position="881"/>
        <end position="894"/>
    </location>
</feature>
<feature type="domain" description="ABC transporter" evidence="11">
    <location>
        <begin position="1256"/>
        <end position="1524"/>
    </location>
</feature>
<dbReference type="Gene3D" id="1.20.1560.10">
    <property type="entry name" value="ABC transporter type 1, transmembrane domain"/>
    <property type="match status" value="2"/>
</dbReference>
<dbReference type="GO" id="GO:0090374">
    <property type="term" value="P:oligopeptide export from mitochondrion"/>
    <property type="evidence" value="ECO:0007669"/>
    <property type="project" value="TreeGrafter"/>
</dbReference>
<protein>
    <submittedName>
        <fullName evidence="13">Leptomycin B resistance protein pmd1</fullName>
    </submittedName>
</protein>
<dbReference type="CDD" id="cd18577">
    <property type="entry name" value="ABC_6TM_Pgp_ABCB1_D1_like"/>
    <property type="match status" value="1"/>
</dbReference>
<evidence type="ECO:0000256" key="6">
    <source>
        <dbReference type="ARBA" id="ARBA00022840"/>
    </source>
</evidence>
<evidence type="ECO:0000313" key="14">
    <source>
        <dbReference type="Proteomes" id="UP001153069"/>
    </source>
</evidence>
<dbReference type="Gene3D" id="3.40.50.300">
    <property type="entry name" value="P-loop containing nucleotide triphosphate hydrolases"/>
    <property type="match status" value="2"/>
</dbReference>
<evidence type="ECO:0000256" key="4">
    <source>
        <dbReference type="ARBA" id="ARBA00022692"/>
    </source>
</evidence>
<feature type="transmembrane region" description="Helical" evidence="10">
    <location>
        <begin position="249"/>
        <end position="268"/>
    </location>
</feature>
<evidence type="ECO:0000313" key="13">
    <source>
        <dbReference type="EMBL" id="CAB9524672.1"/>
    </source>
</evidence>
<dbReference type="GO" id="GO:0015421">
    <property type="term" value="F:ABC-type oligopeptide transporter activity"/>
    <property type="evidence" value="ECO:0007669"/>
    <property type="project" value="TreeGrafter"/>
</dbReference>
<keyword evidence="6" id="KW-0067">ATP-binding</keyword>
<dbReference type="PROSITE" id="PS00211">
    <property type="entry name" value="ABC_TRANSPORTER_1"/>
    <property type="match status" value="2"/>
</dbReference>
<dbReference type="GO" id="GO:0016887">
    <property type="term" value="F:ATP hydrolysis activity"/>
    <property type="evidence" value="ECO:0007669"/>
    <property type="project" value="InterPro"/>
</dbReference>
<dbReference type="InterPro" id="IPR017871">
    <property type="entry name" value="ABC_transporter-like_CS"/>
</dbReference>
<dbReference type="PROSITE" id="PS50893">
    <property type="entry name" value="ABC_TRANSPORTER_2"/>
    <property type="match status" value="2"/>
</dbReference>
<feature type="compositionally biased region" description="Basic and acidic residues" evidence="9">
    <location>
        <begin position="557"/>
        <end position="567"/>
    </location>
</feature>
<feature type="region of interest" description="Disordered" evidence="9">
    <location>
        <begin position="860"/>
        <end position="894"/>
    </location>
</feature>
<dbReference type="SMART" id="SM00382">
    <property type="entry name" value="AAA"/>
    <property type="match status" value="2"/>
</dbReference>
<feature type="transmembrane region" description="Helical" evidence="10">
    <location>
        <begin position="1052"/>
        <end position="1075"/>
    </location>
</feature>
<dbReference type="InterPro" id="IPR039421">
    <property type="entry name" value="Type_1_exporter"/>
</dbReference>
<keyword evidence="7 10" id="KW-1133">Transmembrane helix</keyword>
<evidence type="ECO:0000256" key="10">
    <source>
        <dbReference type="SAM" id="Phobius"/>
    </source>
</evidence>
<organism evidence="13 14">
    <name type="scientific">Seminavis robusta</name>
    <dbReference type="NCBI Taxonomy" id="568900"/>
    <lineage>
        <taxon>Eukaryota</taxon>
        <taxon>Sar</taxon>
        <taxon>Stramenopiles</taxon>
        <taxon>Ochrophyta</taxon>
        <taxon>Bacillariophyta</taxon>
        <taxon>Bacillariophyceae</taxon>
        <taxon>Bacillariophycidae</taxon>
        <taxon>Naviculales</taxon>
        <taxon>Naviculaceae</taxon>
        <taxon>Seminavis</taxon>
    </lineage>
</organism>
<dbReference type="EMBL" id="CAICTM010001565">
    <property type="protein sequence ID" value="CAB9524672.1"/>
    <property type="molecule type" value="Genomic_DNA"/>
</dbReference>
<dbReference type="CDD" id="cd18578">
    <property type="entry name" value="ABC_6TM_Pgp_ABCB1_D2_like"/>
    <property type="match status" value="1"/>
</dbReference>
<feature type="domain" description="ABC transporter" evidence="11">
    <location>
        <begin position="545"/>
        <end position="810"/>
    </location>
</feature>
<dbReference type="Proteomes" id="UP001153069">
    <property type="component" value="Unassembled WGS sequence"/>
</dbReference>
<feature type="compositionally biased region" description="Polar residues" evidence="9">
    <location>
        <begin position="24"/>
        <end position="39"/>
    </location>
</feature>
<accession>A0A9N8EP42</accession>
<dbReference type="InterPro" id="IPR011527">
    <property type="entry name" value="ABC1_TM_dom"/>
</dbReference>
<feature type="domain" description="ABC transmembrane type-1" evidence="12">
    <location>
        <begin position="923"/>
        <end position="1205"/>
    </location>
</feature>
<dbReference type="Pfam" id="PF00664">
    <property type="entry name" value="ABC_membrane"/>
    <property type="match status" value="2"/>
</dbReference>
<sequence>MRVGGLEIDGGTVVDVDNIPDTPLASTTAKTKVSTNGAITYQKYPPTPTATTTTSSPAKKQPPVDELGNSRHSTSSSATAASKKKIPSATFKELFQFAETKDIVTFGFGIFFSIISSASMPAINVVFGDVINAIAEPINVKELVNTAVTAMSILGVYGFVTFYLSFWLCGTAAANIANGWRLQYLEHLLIQDMQFFDTAESGSLTLMLSDSAMAIQTGLSEKFAQGIQGFFQFVFGFGLAFYFGPIMTLVLLACVPVLGLVTTAMFMWGSEDGIFGKEAYESASTIANEAMSNVRTVASLNAEPMMSRRYDAKLGDSETAAIRQGSRNAILTGLLFGVIFVMYGFGFWFGSTLIAKSVDDAIEQHPAPVNLLDPREDWYYAAVLGCGEWIEGYNTGENPEPFEVCVCGLPWEYVPNATGPNCGCGYSDGGSGGLEDTGVSTLSGCVSGGQVMMVFFSILIGSFSVGQIGPGVSAMNEAKQAAGKLLFVINRTPTIGGEEGETDGDMTAKTLEKNNNTKNKKPKVRLKRENVRGELVLDNMHFKYTRAKDVTFASPPSDDKDKDKNDEDTVPEEKEESESLGVVFGGCNLTMKAGETVALVGESGCGKSTIAKLVQRFYDPTEGRILLDGVDLKDINVKDLRSCIGVVSQEPLLFDTTIEENIKFGKPDATFEEIVHAAESANAHDFIMSFPDGYQTLVGPKGGKLSGGQKQRVAIARAIVRNCPILILDEATSALDNKSEKLVQQALDKLIQHEGEGAERSRTIIVIAHRLSTVRNADKIVVLGSPDGTSTAMTGSVILEQGTHDELVQREKGFYRALVGSGAKGSGLVDDTYASTDDNDATGSDAASLKLKVDAASEKSHSKGGDLEKDGGNTGFSLFGGKKDPKQAEKEAEEKKRLAANKARVWTYTRPEIPWIVFGASNSIIKGTIFPLLSIVFSKMIVVWYNPDTEYMVQRSLEYSLIFYGLAVLSFVTEAIQKSVFEMIGERLTKRLRGDLFRGILRQDVSWFEDDKNAVGILASRLSTDVKLVRLVAGQSVAATVETASAITTGCIIAGLASWEMFLVMLCMVPALGFAEALQFTAMKGSEGSIREELNASTEKLHETITGIREVQSFSLQRIVIIDVEKRIHDTISPASRKAAVMKGITMGLIQLIQFLVYAFAFWIGGIMIDSGRITFEDFNQALWAMAFAASGLGQAALFAGDAAKASAAANSIFSTLDNVPVIDTAPWENNGCADMKTSEATVRQIPNSTLKEGKAELSKVNFAYPTRKSAKVFDQIDLQIPSGKVVALVGSSGSGKSTVVQLIERFYDPASYKEEAEGDGLAEVVVDNSELKEDNGAVKIDDEDIRKQDVRWLRSNMGYVGQEPVLFNDTIYNNIAMGKENCTKEEVEHAARQANAYDFIMGLEEGFKTMVGIGGGRISGGQKQRVAIARALMGQPRILIFDEATSALDNESEKIVQASLDKLVKESGGQRTTIIIAHRLSTIQNADTICVLENNGDGSRVVEMGSHDELLALGQKYKALVQAYEKN</sequence>
<dbReference type="FunFam" id="3.40.50.300:FF:000836">
    <property type="entry name" value="ABC transporter B family member 25"/>
    <property type="match status" value="2"/>
</dbReference>
<proteinExistence type="inferred from homology"/>
<evidence type="ECO:0000259" key="12">
    <source>
        <dbReference type="PROSITE" id="PS50929"/>
    </source>
</evidence>
<dbReference type="PROSITE" id="PS50929">
    <property type="entry name" value="ABC_TM1F"/>
    <property type="match status" value="2"/>
</dbReference>
<evidence type="ECO:0000259" key="11">
    <source>
        <dbReference type="PROSITE" id="PS50893"/>
    </source>
</evidence>
<dbReference type="SUPFAM" id="SSF52540">
    <property type="entry name" value="P-loop containing nucleoside triphosphate hydrolases"/>
    <property type="match status" value="2"/>
</dbReference>
<feature type="domain" description="ABC transmembrane type-1" evidence="12">
    <location>
        <begin position="108"/>
        <end position="356"/>
    </location>
</feature>
<keyword evidence="8 10" id="KW-0472">Membrane</keyword>
<dbReference type="GO" id="GO:0005524">
    <property type="term" value="F:ATP binding"/>
    <property type="evidence" value="ECO:0007669"/>
    <property type="project" value="UniProtKB-KW"/>
</dbReference>
<evidence type="ECO:0000256" key="3">
    <source>
        <dbReference type="ARBA" id="ARBA00022448"/>
    </source>
</evidence>
<dbReference type="InterPro" id="IPR036640">
    <property type="entry name" value="ABC1_TM_sf"/>
</dbReference>
<evidence type="ECO:0000256" key="8">
    <source>
        <dbReference type="ARBA" id="ARBA00023136"/>
    </source>
</evidence>
<evidence type="ECO:0000256" key="2">
    <source>
        <dbReference type="ARBA" id="ARBA00007577"/>
    </source>
</evidence>
<keyword evidence="4 10" id="KW-0812">Transmembrane</keyword>
<keyword evidence="14" id="KW-1185">Reference proteome</keyword>
<dbReference type="InterPro" id="IPR003439">
    <property type="entry name" value="ABC_transporter-like_ATP-bd"/>
</dbReference>
<dbReference type="OrthoDB" id="6500128at2759"/>
<feature type="transmembrane region" description="Helical" evidence="10">
    <location>
        <begin position="147"/>
        <end position="169"/>
    </location>
</feature>
<evidence type="ECO:0000256" key="9">
    <source>
        <dbReference type="SAM" id="MobiDB-lite"/>
    </source>
</evidence>
<feature type="compositionally biased region" description="Acidic residues" evidence="9">
    <location>
        <begin position="568"/>
        <end position="578"/>
    </location>
</feature>
<dbReference type="GO" id="GO:0005743">
    <property type="term" value="C:mitochondrial inner membrane"/>
    <property type="evidence" value="ECO:0007669"/>
    <property type="project" value="TreeGrafter"/>
</dbReference>
<evidence type="ECO:0000256" key="5">
    <source>
        <dbReference type="ARBA" id="ARBA00022741"/>
    </source>
</evidence>